<feature type="region of interest" description="Disordered" evidence="1">
    <location>
        <begin position="1"/>
        <end position="26"/>
    </location>
</feature>
<comment type="caution">
    <text evidence="2">The sequence shown here is derived from an EMBL/GenBank/DDBJ whole genome shotgun (WGS) entry which is preliminary data.</text>
</comment>
<dbReference type="Proteomes" id="UP000646827">
    <property type="component" value="Unassembled WGS sequence"/>
</dbReference>
<evidence type="ECO:0000313" key="3">
    <source>
        <dbReference type="Proteomes" id="UP000646827"/>
    </source>
</evidence>
<gene>
    <name evidence="2" type="ORF">INT45_014002</name>
</gene>
<evidence type="ECO:0000256" key="1">
    <source>
        <dbReference type="SAM" id="MobiDB-lite"/>
    </source>
</evidence>
<protein>
    <submittedName>
        <fullName evidence="2">Uncharacterized protein</fullName>
    </submittedName>
</protein>
<dbReference type="EMBL" id="JAEPRB010000112">
    <property type="protein sequence ID" value="KAG2221318.1"/>
    <property type="molecule type" value="Genomic_DNA"/>
</dbReference>
<reference evidence="2 3" key="1">
    <citation type="submission" date="2020-12" db="EMBL/GenBank/DDBJ databases">
        <title>Metabolic potential, ecology and presence of endohyphal bacteria is reflected in genomic diversity of Mucoromycotina.</title>
        <authorList>
            <person name="Muszewska A."/>
            <person name="Okrasinska A."/>
            <person name="Steczkiewicz K."/>
            <person name="Drgas O."/>
            <person name="Orlowska M."/>
            <person name="Perlinska-Lenart U."/>
            <person name="Aleksandrzak-Piekarczyk T."/>
            <person name="Szatraj K."/>
            <person name="Zielenkiewicz U."/>
            <person name="Pilsyk S."/>
            <person name="Malc E."/>
            <person name="Mieczkowski P."/>
            <person name="Kruszewska J.S."/>
            <person name="Biernat P."/>
            <person name="Pawlowska J."/>
        </authorList>
    </citation>
    <scope>NUCLEOTIDE SEQUENCE [LARGE SCALE GENOMIC DNA]</scope>
    <source>
        <strain evidence="2 3">CBS 142.35</strain>
    </source>
</reference>
<accession>A0A8H7VLX7</accession>
<name>A0A8H7VLX7_9FUNG</name>
<dbReference type="OrthoDB" id="2201825at2759"/>
<evidence type="ECO:0000313" key="2">
    <source>
        <dbReference type="EMBL" id="KAG2221318.1"/>
    </source>
</evidence>
<feature type="compositionally biased region" description="Polar residues" evidence="1">
    <location>
        <begin position="1"/>
        <end position="12"/>
    </location>
</feature>
<keyword evidence="3" id="KW-1185">Reference proteome</keyword>
<sequence>MSQDNDFQQTIMQQQHRSPQQHQEQNNNNIPILKIIRLLYADDIASIGTAAKIKDLLTLCEEYSSEFGFRWNPLKFVLYKPSSASRIQRLKVLWPVACTILAELDAYQHPTSTQQQYQDENPGQALLTWIDHPPPPELTR</sequence>
<dbReference type="AlphaFoldDB" id="A0A8H7VLX7"/>
<feature type="compositionally biased region" description="Low complexity" evidence="1">
    <location>
        <begin position="13"/>
        <end position="25"/>
    </location>
</feature>
<organism evidence="2 3">
    <name type="scientific">Circinella minor</name>
    <dbReference type="NCBI Taxonomy" id="1195481"/>
    <lineage>
        <taxon>Eukaryota</taxon>
        <taxon>Fungi</taxon>
        <taxon>Fungi incertae sedis</taxon>
        <taxon>Mucoromycota</taxon>
        <taxon>Mucoromycotina</taxon>
        <taxon>Mucoromycetes</taxon>
        <taxon>Mucorales</taxon>
        <taxon>Lichtheimiaceae</taxon>
        <taxon>Circinella</taxon>
    </lineage>
</organism>
<proteinExistence type="predicted"/>